<dbReference type="AlphaFoldDB" id="A0AAP0DEV6"/>
<dbReference type="Proteomes" id="UP001408789">
    <property type="component" value="Unassembled WGS sequence"/>
</dbReference>
<evidence type="ECO:0000313" key="2">
    <source>
        <dbReference type="EMBL" id="KAK9071795.1"/>
    </source>
</evidence>
<feature type="region of interest" description="Disordered" evidence="1">
    <location>
        <begin position="318"/>
        <end position="375"/>
    </location>
</feature>
<name>A0AAP0DEV6_9ASTR</name>
<sequence>MAEQVTISQIQATSLPAPLKARVIRKWVMYKRRKWGSYLLIDNHGDTIHALYRLADEAHLESQIVLMGCYVFDDYVCQNAPTIMRVAAHTASIKIDSVTTITAADDDSAIPRRFFRFTPHEELALRMERIDVLTDYIGKVESIEHVETQFGNSLIRVTVQGLSGDPIAVALWREIAALVDLDALAATDKPVIAAFASVKVIDLHDEMQLESTAATRVEINPDIAVAHELAARLDLAGPTDAPRVTFTPPIVDRERRTLATDVEAGSSIAAAAASADLPVVTAAPIQPAAVVQKLLTPARAQTTTAQEQPLMLAPVTPAKTVSARRQQPHNNEATLATEEEDSSQGQAGSSSTKRSSGKSKDVTVGNKKAKTHAPN</sequence>
<feature type="compositionally biased region" description="Polar residues" evidence="1">
    <location>
        <begin position="323"/>
        <end position="334"/>
    </location>
</feature>
<organism evidence="2 3">
    <name type="scientific">Deinandra increscens subsp. villosa</name>
    <dbReference type="NCBI Taxonomy" id="3103831"/>
    <lineage>
        <taxon>Eukaryota</taxon>
        <taxon>Viridiplantae</taxon>
        <taxon>Streptophyta</taxon>
        <taxon>Embryophyta</taxon>
        <taxon>Tracheophyta</taxon>
        <taxon>Spermatophyta</taxon>
        <taxon>Magnoliopsida</taxon>
        <taxon>eudicotyledons</taxon>
        <taxon>Gunneridae</taxon>
        <taxon>Pentapetalae</taxon>
        <taxon>asterids</taxon>
        <taxon>campanulids</taxon>
        <taxon>Asterales</taxon>
        <taxon>Asteraceae</taxon>
        <taxon>Asteroideae</taxon>
        <taxon>Heliantheae alliance</taxon>
        <taxon>Madieae</taxon>
        <taxon>Madiinae</taxon>
        <taxon>Deinandra</taxon>
    </lineage>
</organism>
<comment type="caution">
    <text evidence="2">The sequence shown here is derived from an EMBL/GenBank/DDBJ whole genome shotgun (WGS) entry which is preliminary data.</text>
</comment>
<reference evidence="2 3" key="1">
    <citation type="submission" date="2024-04" db="EMBL/GenBank/DDBJ databases">
        <title>The reference genome of an endangered Asteraceae, Deinandra increscens subsp. villosa, native to the Central Coast of California.</title>
        <authorList>
            <person name="Guilliams M."/>
            <person name="Hasenstab-Lehman K."/>
            <person name="Meyer R."/>
            <person name="Mcevoy S."/>
        </authorList>
    </citation>
    <scope>NUCLEOTIDE SEQUENCE [LARGE SCALE GENOMIC DNA]</scope>
    <source>
        <tissue evidence="2">Leaf</tissue>
    </source>
</reference>
<dbReference type="SUPFAM" id="SSF50249">
    <property type="entry name" value="Nucleic acid-binding proteins"/>
    <property type="match status" value="1"/>
</dbReference>
<proteinExistence type="predicted"/>
<accession>A0AAP0DEV6</accession>
<protein>
    <submittedName>
        <fullName evidence="2">Uncharacterized protein</fullName>
    </submittedName>
</protein>
<gene>
    <name evidence="2" type="ORF">SSX86_008224</name>
</gene>
<dbReference type="InterPro" id="IPR012340">
    <property type="entry name" value="NA-bd_OB-fold"/>
</dbReference>
<dbReference type="Gene3D" id="2.40.50.140">
    <property type="entry name" value="Nucleic acid-binding proteins"/>
    <property type="match status" value="1"/>
</dbReference>
<evidence type="ECO:0000313" key="3">
    <source>
        <dbReference type="Proteomes" id="UP001408789"/>
    </source>
</evidence>
<evidence type="ECO:0000256" key="1">
    <source>
        <dbReference type="SAM" id="MobiDB-lite"/>
    </source>
</evidence>
<dbReference type="PANTHER" id="PTHR47165:SF4">
    <property type="entry name" value="OS03G0429900 PROTEIN"/>
    <property type="match status" value="1"/>
</dbReference>
<dbReference type="PANTHER" id="PTHR47165">
    <property type="entry name" value="OS03G0429900 PROTEIN"/>
    <property type="match status" value="1"/>
</dbReference>
<dbReference type="EMBL" id="JBCNJP010000010">
    <property type="protein sequence ID" value="KAK9071795.1"/>
    <property type="molecule type" value="Genomic_DNA"/>
</dbReference>
<keyword evidence="3" id="KW-1185">Reference proteome</keyword>